<keyword evidence="5 7" id="KW-0862">Zinc</keyword>
<gene>
    <name evidence="12" type="ORF">IV38_GL001340</name>
    <name evidence="13" type="ORF">IV40_GL001127</name>
</gene>
<dbReference type="Pfam" id="PF20511">
    <property type="entry name" value="PMI_typeI_cat"/>
    <property type="match status" value="1"/>
</dbReference>
<evidence type="ECO:0000256" key="9">
    <source>
        <dbReference type="PIRSR" id="PIRSR036894-2"/>
    </source>
</evidence>
<comment type="caution">
    <text evidence="13">The sequence shown here is derived from an EMBL/GenBank/DDBJ whole genome shotgun (WGS) entry which is preliminary data.</text>
</comment>
<dbReference type="InterPro" id="IPR014628">
    <property type="entry name" value="Man6P_isomerase_Firm_short"/>
</dbReference>
<dbReference type="CDD" id="cd07010">
    <property type="entry name" value="cupin_PMI_type_I_N_bac"/>
    <property type="match status" value="1"/>
</dbReference>
<dbReference type="GO" id="GO:0005975">
    <property type="term" value="P:carbohydrate metabolic process"/>
    <property type="evidence" value="ECO:0007669"/>
    <property type="project" value="UniProtKB-UniRule"/>
</dbReference>
<evidence type="ECO:0000259" key="10">
    <source>
        <dbReference type="Pfam" id="PF20511"/>
    </source>
</evidence>
<dbReference type="InterPro" id="IPR011051">
    <property type="entry name" value="RmlC_Cupin_sf"/>
</dbReference>
<evidence type="ECO:0000256" key="6">
    <source>
        <dbReference type="ARBA" id="ARBA00023235"/>
    </source>
</evidence>
<dbReference type="PANTHER" id="PTHR42742:SF3">
    <property type="entry name" value="FRUCTOKINASE"/>
    <property type="match status" value="1"/>
</dbReference>
<keyword evidence="14" id="KW-1185">Reference proteome</keyword>
<evidence type="ECO:0000256" key="4">
    <source>
        <dbReference type="ARBA" id="ARBA00022723"/>
    </source>
</evidence>
<evidence type="ECO:0000313" key="14">
    <source>
        <dbReference type="Proteomes" id="UP000051645"/>
    </source>
</evidence>
<dbReference type="EC" id="5.3.1.8" evidence="3 7"/>
<dbReference type="EMBL" id="JQAT01000003">
    <property type="protein sequence ID" value="KRN28341.1"/>
    <property type="molecule type" value="Genomic_DNA"/>
</dbReference>
<dbReference type="InterPro" id="IPR001250">
    <property type="entry name" value="Man6P_Isoase-1"/>
</dbReference>
<dbReference type="PIRSF" id="PIRSF036894">
    <property type="entry name" value="PMI_Firm_short"/>
    <property type="match status" value="1"/>
</dbReference>
<feature type="domain" description="Mannose-6-phosphate isomerase cupin" evidence="11">
    <location>
        <begin position="249"/>
        <end position="322"/>
    </location>
</feature>
<feature type="active site" evidence="9">
    <location>
        <position position="193"/>
    </location>
</feature>
<feature type="binding site" evidence="8">
    <location>
        <position position="99"/>
    </location>
    <ligand>
        <name>Zn(2+)</name>
        <dbReference type="ChEBI" id="CHEBI:29105"/>
    </ligand>
</feature>
<protein>
    <recommendedName>
        <fullName evidence="3 7">Mannose-6-phosphate isomerase</fullName>
        <ecNumber evidence="3 7">5.3.1.8</ecNumber>
    </recommendedName>
</protein>
<dbReference type="GO" id="GO:0004476">
    <property type="term" value="F:mannose-6-phosphate isomerase activity"/>
    <property type="evidence" value="ECO:0007669"/>
    <property type="project" value="UniProtKB-UniRule"/>
</dbReference>
<reference evidence="14 15" key="1">
    <citation type="journal article" date="2015" name="Genome Announc.">
        <title>Expanding the biotechnology potential of lactobacilli through comparative genomics of 213 strains and associated genera.</title>
        <authorList>
            <person name="Sun Z."/>
            <person name="Harris H.M."/>
            <person name="McCann A."/>
            <person name="Guo C."/>
            <person name="Argimon S."/>
            <person name="Zhang W."/>
            <person name="Yang X."/>
            <person name="Jeffery I.B."/>
            <person name="Cooney J.C."/>
            <person name="Kagawa T.F."/>
            <person name="Liu W."/>
            <person name="Song Y."/>
            <person name="Salvetti E."/>
            <person name="Wrobel A."/>
            <person name="Rasinkangas P."/>
            <person name="Parkhill J."/>
            <person name="Rea M.C."/>
            <person name="O'Sullivan O."/>
            <person name="Ritari J."/>
            <person name="Douillard F.P."/>
            <person name="Paul Ross R."/>
            <person name="Yang R."/>
            <person name="Briner A.E."/>
            <person name="Felis G.E."/>
            <person name="de Vos W.M."/>
            <person name="Barrangou R."/>
            <person name="Klaenhammer T.R."/>
            <person name="Caufield P.W."/>
            <person name="Cui Y."/>
            <person name="Zhang H."/>
            <person name="O'Toole P.W."/>
        </authorList>
    </citation>
    <scope>NUCLEOTIDE SEQUENCE [LARGE SCALE GENOMIC DNA]</scope>
    <source>
        <strain evidence="12 15">ATCC BAA-66</strain>
        <strain evidence="13 14">DSM 13344</strain>
    </source>
</reference>
<dbReference type="Gene3D" id="2.60.120.10">
    <property type="entry name" value="Jelly Rolls"/>
    <property type="match status" value="2"/>
</dbReference>
<dbReference type="InterPro" id="IPR014710">
    <property type="entry name" value="RmlC-like_jellyroll"/>
</dbReference>
<dbReference type="EMBL" id="JQAZ01000003">
    <property type="protein sequence ID" value="KRN31843.1"/>
    <property type="molecule type" value="Genomic_DNA"/>
</dbReference>
<dbReference type="Pfam" id="PF21621">
    <property type="entry name" value="MPI_cupin_dom"/>
    <property type="match status" value="1"/>
</dbReference>
<evidence type="ECO:0000256" key="8">
    <source>
        <dbReference type="PIRSR" id="PIRSR036894-1"/>
    </source>
</evidence>
<accession>A0A0R2FTV5</accession>
<keyword evidence="4 7" id="KW-0479">Metal-binding</keyword>
<dbReference type="Proteomes" id="UP000051751">
    <property type="component" value="Unassembled WGS sequence"/>
</dbReference>
<comment type="cofactor">
    <cofactor evidence="8">
        <name>Zn(2+)</name>
        <dbReference type="ChEBI" id="CHEBI:29105"/>
    </cofactor>
    <text evidence="8">Binds 1 zinc ion per subunit.</text>
</comment>
<dbReference type="RefSeq" id="WP_057769308.1">
    <property type="nucleotide sequence ID" value="NZ_JQAT01000003.1"/>
</dbReference>
<feature type="binding site" evidence="8">
    <location>
        <position position="173"/>
    </location>
    <ligand>
        <name>Zn(2+)</name>
        <dbReference type="ChEBI" id="CHEBI:29105"/>
    </ligand>
</feature>
<dbReference type="InterPro" id="IPR046457">
    <property type="entry name" value="PMI_typeI_cat"/>
</dbReference>
<sequence length="328" mass="36574">MTETEPLFLKPYFQPKIWGGRKLATQFGYQIPDGKIGECWAISAHPHGPSTIKNGPLAGETLAEAWASHREYFGNVKGNVFPLLTKILDAEASLSVQVHPDDAYAAEHEHELGKTECWYIIDADPGSYLIYGHTAKTQAELKEMIDNGEWDKLLKKVPVKKGDFFYVPSGTVHALNKGIMALETQQSSDTTYRLYDYDRVGDDGKKRELHIDQSLDTITVPAVDPDLHINTRKDGKNATVTTFIEPPVSPHFSVYQWKLDDGTLSLRRGDAPYTLVSVIDGTGALHLSDGTTYQLKKGVHFILPYQIKEWTLTGTMNIIASEPSKDPE</sequence>
<dbReference type="AlphaFoldDB" id="A0A0R2FTV5"/>
<evidence type="ECO:0000256" key="1">
    <source>
        <dbReference type="ARBA" id="ARBA00000757"/>
    </source>
</evidence>
<evidence type="ECO:0000256" key="3">
    <source>
        <dbReference type="ARBA" id="ARBA00011956"/>
    </source>
</evidence>
<name>A0A0R2FTV5_9LACO</name>
<dbReference type="InterPro" id="IPR049071">
    <property type="entry name" value="MPI_cupin_dom"/>
</dbReference>
<comment type="catalytic activity">
    <reaction evidence="1 7">
        <text>D-mannose 6-phosphate = D-fructose 6-phosphate</text>
        <dbReference type="Rhea" id="RHEA:12356"/>
        <dbReference type="ChEBI" id="CHEBI:58735"/>
        <dbReference type="ChEBI" id="CHEBI:61527"/>
        <dbReference type="EC" id="5.3.1.8"/>
    </reaction>
</comment>
<dbReference type="InterPro" id="IPR051804">
    <property type="entry name" value="Carb_Metab_Reg_Kinase/Isom"/>
</dbReference>
<dbReference type="GO" id="GO:0008270">
    <property type="term" value="F:zinc ion binding"/>
    <property type="evidence" value="ECO:0007669"/>
    <property type="project" value="UniProtKB-UniRule"/>
</dbReference>
<proteinExistence type="inferred from homology"/>
<feature type="domain" description="Phosphomannose isomerase type I catalytic" evidence="10">
    <location>
        <begin position="8"/>
        <end position="110"/>
    </location>
</feature>
<keyword evidence="6 7" id="KW-0413">Isomerase</keyword>
<dbReference type="PATRIC" id="fig|81857.3.peg.1349"/>
<organism evidence="13 14">
    <name type="scientific">Lactobacillus selangorensis</name>
    <dbReference type="NCBI Taxonomy" id="81857"/>
    <lineage>
        <taxon>Bacteria</taxon>
        <taxon>Bacillati</taxon>
        <taxon>Bacillota</taxon>
        <taxon>Bacilli</taxon>
        <taxon>Lactobacillales</taxon>
        <taxon>Lactobacillaceae</taxon>
        <taxon>Lactobacillus</taxon>
    </lineage>
</organism>
<dbReference type="PANTHER" id="PTHR42742">
    <property type="entry name" value="TRANSCRIPTIONAL REPRESSOR MPRA"/>
    <property type="match status" value="1"/>
</dbReference>
<comment type="similarity">
    <text evidence="2 7">Belongs to the mannose-6-phosphate isomerase type 1 family.</text>
</comment>
<dbReference type="NCBIfam" id="TIGR00218">
    <property type="entry name" value="manA"/>
    <property type="match status" value="1"/>
</dbReference>
<dbReference type="Proteomes" id="UP000051645">
    <property type="component" value="Unassembled WGS sequence"/>
</dbReference>
<dbReference type="STRING" id="81857.IV38_GL001340"/>
<dbReference type="OrthoDB" id="9808275at2"/>
<evidence type="ECO:0000256" key="7">
    <source>
        <dbReference type="PIRNR" id="PIRNR036894"/>
    </source>
</evidence>
<evidence type="ECO:0000313" key="12">
    <source>
        <dbReference type="EMBL" id="KRN28341.1"/>
    </source>
</evidence>
<evidence type="ECO:0000256" key="5">
    <source>
        <dbReference type="ARBA" id="ARBA00022833"/>
    </source>
</evidence>
<evidence type="ECO:0000313" key="15">
    <source>
        <dbReference type="Proteomes" id="UP000051751"/>
    </source>
</evidence>
<evidence type="ECO:0000259" key="11">
    <source>
        <dbReference type="Pfam" id="PF21621"/>
    </source>
</evidence>
<evidence type="ECO:0000256" key="2">
    <source>
        <dbReference type="ARBA" id="ARBA00010772"/>
    </source>
</evidence>
<dbReference type="SUPFAM" id="SSF51182">
    <property type="entry name" value="RmlC-like cupins"/>
    <property type="match status" value="1"/>
</dbReference>
<feature type="binding site" evidence="8">
    <location>
        <position position="116"/>
    </location>
    <ligand>
        <name>Zn(2+)</name>
        <dbReference type="ChEBI" id="CHEBI:29105"/>
    </ligand>
</feature>
<evidence type="ECO:0000313" key="13">
    <source>
        <dbReference type="EMBL" id="KRN31843.1"/>
    </source>
</evidence>